<name>A0AC60QIX1_IXOPE</name>
<organism evidence="1 2">
    <name type="scientific">Ixodes persulcatus</name>
    <name type="common">Taiga tick</name>
    <dbReference type="NCBI Taxonomy" id="34615"/>
    <lineage>
        <taxon>Eukaryota</taxon>
        <taxon>Metazoa</taxon>
        <taxon>Ecdysozoa</taxon>
        <taxon>Arthropoda</taxon>
        <taxon>Chelicerata</taxon>
        <taxon>Arachnida</taxon>
        <taxon>Acari</taxon>
        <taxon>Parasitiformes</taxon>
        <taxon>Ixodida</taxon>
        <taxon>Ixodoidea</taxon>
        <taxon>Ixodidae</taxon>
        <taxon>Ixodinae</taxon>
        <taxon>Ixodes</taxon>
    </lineage>
</organism>
<protein>
    <submittedName>
        <fullName evidence="1">Uncharacterized protein</fullName>
    </submittedName>
</protein>
<evidence type="ECO:0000313" key="2">
    <source>
        <dbReference type="Proteomes" id="UP000805193"/>
    </source>
</evidence>
<keyword evidence="2" id="KW-1185">Reference proteome</keyword>
<evidence type="ECO:0000313" key="1">
    <source>
        <dbReference type="EMBL" id="KAG0434312.1"/>
    </source>
</evidence>
<comment type="caution">
    <text evidence="1">The sequence shown here is derived from an EMBL/GenBank/DDBJ whole genome shotgun (WGS) entry which is preliminary data.</text>
</comment>
<sequence length="293" mass="32604">MPRAQLTKQAARAWPNGYRAPEAATEMVVLTEKLQRRRRHSRRRKAEQPVADKQDPSSSLVAEAPKPMDTEPPPKEAPVLVSSGENIGRQSYKAALQNKPPSSSPPVQAGPPYYACTGRLTFPAFFMRRHICRLRDLYGISWNDATEPEYEWLLAFPLDSPWSKHPFTIYEDIPGFHGKSRHPSVVSRALTEEAQLAVWASSVDVVRFTTVVAHGASIGRPPNVGLPRTTLLWAWSILRRRCLTSGSWLVVCCDGRFSLGGGGVGQDWPFGSHCDGDLWQEFPVYLLANSLGD</sequence>
<accession>A0AC60QIX1</accession>
<reference evidence="1 2" key="1">
    <citation type="journal article" date="2020" name="Cell">
        <title>Large-Scale Comparative Analyses of Tick Genomes Elucidate Their Genetic Diversity and Vector Capacities.</title>
        <authorList>
            <consortium name="Tick Genome and Microbiome Consortium (TIGMIC)"/>
            <person name="Jia N."/>
            <person name="Wang J."/>
            <person name="Shi W."/>
            <person name="Du L."/>
            <person name="Sun Y."/>
            <person name="Zhan W."/>
            <person name="Jiang J.F."/>
            <person name="Wang Q."/>
            <person name="Zhang B."/>
            <person name="Ji P."/>
            <person name="Bell-Sakyi L."/>
            <person name="Cui X.M."/>
            <person name="Yuan T.T."/>
            <person name="Jiang B.G."/>
            <person name="Yang W.F."/>
            <person name="Lam T.T."/>
            <person name="Chang Q.C."/>
            <person name="Ding S.J."/>
            <person name="Wang X.J."/>
            <person name="Zhu J.G."/>
            <person name="Ruan X.D."/>
            <person name="Zhao L."/>
            <person name="Wei J.T."/>
            <person name="Ye R.Z."/>
            <person name="Que T.C."/>
            <person name="Du C.H."/>
            <person name="Zhou Y.H."/>
            <person name="Cheng J.X."/>
            <person name="Dai P.F."/>
            <person name="Guo W.B."/>
            <person name="Han X.H."/>
            <person name="Huang E.J."/>
            <person name="Li L.F."/>
            <person name="Wei W."/>
            <person name="Gao Y.C."/>
            <person name="Liu J.Z."/>
            <person name="Shao H.Z."/>
            <person name="Wang X."/>
            <person name="Wang C.C."/>
            <person name="Yang T.C."/>
            <person name="Huo Q.B."/>
            <person name="Li W."/>
            <person name="Chen H.Y."/>
            <person name="Chen S.E."/>
            <person name="Zhou L.G."/>
            <person name="Ni X.B."/>
            <person name="Tian J.H."/>
            <person name="Sheng Y."/>
            <person name="Liu T."/>
            <person name="Pan Y.S."/>
            <person name="Xia L.Y."/>
            <person name="Li J."/>
            <person name="Zhao F."/>
            <person name="Cao W.C."/>
        </authorList>
    </citation>
    <scope>NUCLEOTIDE SEQUENCE [LARGE SCALE GENOMIC DNA]</scope>
    <source>
        <strain evidence="1">Iper-2018</strain>
    </source>
</reference>
<gene>
    <name evidence="1" type="ORF">HPB47_019195</name>
</gene>
<dbReference type="EMBL" id="JABSTQ010008586">
    <property type="protein sequence ID" value="KAG0434312.1"/>
    <property type="molecule type" value="Genomic_DNA"/>
</dbReference>
<dbReference type="Proteomes" id="UP000805193">
    <property type="component" value="Unassembled WGS sequence"/>
</dbReference>
<proteinExistence type="predicted"/>